<dbReference type="Gene3D" id="3.30.565.10">
    <property type="entry name" value="Histidine kinase-like ATPase, C-terminal domain"/>
    <property type="match status" value="1"/>
</dbReference>
<dbReference type="InterPro" id="IPR036890">
    <property type="entry name" value="HATPase_C_sf"/>
</dbReference>
<keyword evidence="1" id="KW-1133">Transmembrane helix</keyword>
<dbReference type="InterPro" id="IPR011123">
    <property type="entry name" value="Y_Y_Y"/>
</dbReference>
<dbReference type="SUPFAM" id="SSF69322">
    <property type="entry name" value="Tricorn protease domain 2"/>
    <property type="match status" value="1"/>
</dbReference>
<dbReference type="Gene3D" id="2.60.40.10">
    <property type="entry name" value="Immunoglobulins"/>
    <property type="match status" value="1"/>
</dbReference>
<evidence type="ECO:0000259" key="3">
    <source>
        <dbReference type="Pfam" id="PF07495"/>
    </source>
</evidence>
<dbReference type="InterPro" id="IPR013783">
    <property type="entry name" value="Ig-like_fold"/>
</dbReference>
<dbReference type="InterPro" id="IPR050640">
    <property type="entry name" value="Bact_2-comp_sensor_kinase"/>
</dbReference>
<feature type="domain" description="Signal transduction histidine kinase internal region" evidence="2">
    <location>
        <begin position="743"/>
        <end position="820"/>
    </location>
</feature>
<evidence type="ECO:0000313" key="4">
    <source>
        <dbReference type="EMBL" id="SIS29450.1"/>
    </source>
</evidence>
<name>A0A1N7HXK5_9FLAO</name>
<dbReference type="GO" id="GO:0016020">
    <property type="term" value="C:membrane"/>
    <property type="evidence" value="ECO:0007669"/>
    <property type="project" value="InterPro"/>
</dbReference>
<dbReference type="AlphaFoldDB" id="A0A1N7HXK5"/>
<dbReference type="PANTHER" id="PTHR34220">
    <property type="entry name" value="SENSOR HISTIDINE KINASE YPDA"/>
    <property type="match status" value="1"/>
</dbReference>
<dbReference type="SUPFAM" id="SSF55874">
    <property type="entry name" value="ATPase domain of HSP90 chaperone/DNA topoisomerase II/histidine kinase"/>
    <property type="match status" value="1"/>
</dbReference>
<feature type="domain" description="Two component regulator three Y" evidence="3">
    <location>
        <begin position="631"/>
        <end position="693"/>
    </location>
</feature>
<reference evidence="5" key="1">
    <citation type="submission" date="2017-01" db="EMBL/GenBank/DDBJ databases">
        <authorList>
            <person name="Varghese N."/>
            <person name="Submissions S."/>
        </authorList>
    </citation>
    <scope>NUCLEOTIDE SEQUENCE [LARGE SCALE GENOMIC DNA]</scope>
    <source>
        <strain evidence="5">DSM 17126</strain>
    </source>
</reference>
<dbReference type="InterPro" id="IPR015943">
    <property type="entry name" value="WD40/YVTN_repeat-like_dom_sf"/>
</dbReference>
<keyword evidence="1" id="KW-0472">Membrane</keyword>
<dbReference type="Gene3D" id="2.130.10.10">
    <property type="entry name" value="YVTN repeat-like/Quinoprotein amine dehydrogenase"/>
    <property type="match status" value="3"/>
</dbReference>
<keyword evidence="1" id="KW-0812">Transmembrane</keyword>
<dbReference type="RefSeq" id="WP_076504377.1">
    <property type="nucleotide sequence ID" value="NZ_FTNY01000001.1"/>
</dbReference>
<dbReference type="Pfam" id="PF07495">
    <property type="entry name" value="Y_Y_Y"/>
    <property type="match status" value="1"/>
</dbReference>
<proteinExistence type="predicted"/>
<gene>
    <name evidence="4" type="ORF">SAMN05421639_101482</name>
</gene>
<keyword evidence="5" id="KW-1185">Reference proteome</keyword>
<dbReference type="InterPro" id="IPR010559">
    <property type="entry name" value="Sig_transdc_His_kin_internal"/>
</dbReference>
<accession>A0A1N7HXK5</accession>
<dbReference type="Pfam" id="PF06580">
    <property type="entry name" value="His_kinase"/>
    <property type="match status" value="1"/>
</dbReference>
<protein>
    <submittedName>
        <fullName evidence="4">Two component regulator propeller</fullName>
    </submittedName>
</protein>
<evidence type="ECO:0000313" key="5">
    <source>
        <dbReference type="Proteomes" id="UP000186373"/>
    </source>
</evidence>
<dbReference type="GO" id="GO:0000155">
    <property type="term" value="F:phosphorelay sensor kinase activity"/>
    <property type="evidence" value="ECO:0007669"/>
    <property type="project" value="InterPro"/>
</dbReference>
<dbReference type="PANTHER" id="PTHR34220:SF7">
    <property type="entry name" value="SENSOR HISTIDINE KINASE YPDA"/>
    <property type="match status" value="1"/>
</dbReference>
<dbReference type="OrthoDB" id="9809670at2"/>
<evidence type="ECO:0000256" key="1">
    <source>
        <dbReference type="SAM" id="Phobius"/>
    </source>
</evidence>
<feature type="transmembrane region" description="Helical" evidence="1">
    <location>
        <begin position="700"/>
        <end position="722"/>
    </location>
</feature>
<organism evidence="4 5">
    <name type="scientific">Chryseobacterium shigense</name>
    <dbReference type="NCBI Taxonomy" id="297244"/>
    <lineage>
        <taxon>Bacteria</taxon>
        <taxon>Pseudomonadati</taxon>
        <taxon>Bacteroidota</taxon>
        <taxon>Flavobacteriia</taxon>
        <taxon>Flavobacteriales</taxon>
        <taxon>Weeksellaceae</taxon>
        <taxon>Chryseobacterium group</taxon>
        <taxon>Chryseobacterium</taxon>
    </lineage>
</organism>
<sequence>MVNYNEEDGLNNSYTYSLNQDQNGFLWIGSDNGMFRFDGKEFKHFNNKQGLKNIEALAGIPLSNGEIFVAPFLNDFAYLKNGRIINSYSNSELKKMQFSYNPDFYIDGSSIYLFSGYNPTHIYKYQNGMVSSMPVSINASPKDPYYAFGLSMTDQILYLSRQEKKENIQAYDVVTRQKTACNISADKNTSIVRKGDIFIFRNNRTIDVYKLYNKFYFKKIKSYTAKENIHRIVVDHTFRLWLCLEEGGTLYFKESLLDDSKLSEPAKMMESYIINDILVDKDNNTWFSTRNNGLFFIADRYFRNYIHLPIKNNSSNIKAIAKNDCGIFLGYNEAKSGIYRNGKVTDIVFEKNIKIEHKAIFSEGNTVIFGLSRSLLQYNPQIKEKRFLRDFLLKNMVPYTPGSILLCTSDGLIAYHYQTGKYTEVLSKERLYTALPYAADSLFAGGFKDLYKVNTVTQKKILFLEGFYFTDLKKLANNLYVGATNVKGIVLFNNSKVIKTISESSGLVSDQIKKIEIENKNVFWACSNYGLSRIELKASEVKINNFTQTDGLPSNSVAGCVLSGDTIFAATSKGLGVLSIRNLMSQKKFINKKVIINSIIIGGKEIFDTDLPLTAQTPDNNITFHLSFPDFTSQGKIGYRYKIEGLNEEWQTSNSQKISIYSVPPGNYTFKVFGIGYNGKRSDASTTLHFEILPKFWQTWWFKVIMLLLGAALLFILITLYFQKKRNKKLEMLYYDKKIAELELQAIKAQINPHFIYNCLNSIQFLLYKKDYQETENYLEIFAQMIRKTLYYSEKTFMPIKEEKEYLSLYLDMEKLRLKNLFNYSIILSEDVNENWVIPSLLIQPFVENSIKHGMTGLKERKGNILVSFEHTGTSLCVTIEDNGMGIGSGPKKKKDSFGVKLSQKRIETFRQLFDTHIILEIHDLTEKEQRPGTRIKLYIQPYENQNTSMHH</sequence>
<dbReference type="EMBL" id="FTNY01000001">
    <property type="protein sequence ID" value="SIS29450.1"/>
    <property type="molecule type" value="Genomic_DNA"/>
</dbReference>
<dbReference type="InterPro" id="IPR011110">
    <property type="entry name" value="Reg_prop"/>
</dbReference>
<dbReference type="Proteomes" id="UP000186373">
    <property type="component" value="Unassembled WGS sequence"/>
</dbReference>
<evidence type="ECO:0000259" key="2">
    <source>
        <dbReference type="Pfam" id="PF06580"/>
    </source>
</evidence>
<dbReference type="Pfam" id="PF07494">
    <property type="entry name" value="Reg_prop"/>
    <property type="match status" value="1"/>
</dbReference>